<evidence type="ECO:0000259" key="2">
    <source>
        <dbReference type="Pfam" id="PF06904"/>
    </source>
</evidence>
<dbReference type="AlphaFoldDB" id="A0A0C9NG44"/>
<keyword evidence="1" id="KW-0472">Membrane</keyword>
<reference evidence="3 4" key="1">
    <citation type="submission" date="2014-08" db="EMBL/GenBank/DDBJ databases">
        <title>Whole genome shotgun sequence of Sphingomonas paucimobilis NBRC 13935.</title>
        <authorList>
            <person name="Hosoyama A."/>
            <person name="Hashimoto M."/>
            <person name="Hosoyama Y."/>
            <person name="Noguchi M."/>
            <person name="Uohara A."/>
            <person name="Ohji S."/>
            <person name="Katano-Makiyama Y."/>
            <person name="Ichikawa N."/>
            <person name="Kimura A."/>
            <person name="Yamazoe A."/>
            <person name="Fujita N."/>
        </authorList>
    </citation>
    <scope>NUCLEOTIDE SEQUENCE [LARGE SCALE GENOMIC DNA]</scope>
    <source>
        <strain evidence="3 4">NBRC 13935</strain>
    </source>
</reference>
<evidence type="ECO:0000313" key="4">
    <source>
        <dbReference type="Proteomes" id="UP000032025"/>
    </source>
</evidence>
<dbReference type="RefSeq" id="WP_007404614.1">
    <property type="nucleotide sequence ID" value="NZ_BBJS01000052.1"/>
</dbReference>
<dbReference type="Pfam" id="PF06904">
    <property type="entry name" value="Extensin-like_C"/>
    <property type="match status" value="1"/>
</dbReference>
<dbReference type="GeneID" id="78528455"/>
<keyword evidence="1" id="KW-0812">Transmembrane</keyword>
<dbReference type="Proteomes" id="UP000032025">
    <property type="component" value="Unassembled WGS sequence"/>
</dbReference>
<comment type="caution">
    <text evidence="3">The sequence shown here is derived from an EMBL/GenBank/DDBJ whole genome shotgun (WGS) entry which is preliminary data.</text>
</comment>
<dbReference type="InterPro" id="IPR009683">
    <property type="entry name" value="Extensin-like_C"/>
</dbReference>
<feature type="transmembrane region" description="Helical" evidence="1">
    <location>
        <begin position="7"/>
        <end position="27"/>
    </location>
</feature>
<keyword evidence="4" id="KW-1185">Reference proteome</keyword>
<proteinExistence type="predicted"/>
<accession>A0A0C9NG44</accession>
<gene>
    <name evidence="3" type="ORF">SP6_52_00040</name>
</gene>
<evidence type="ECO:0000313" key="3">
    <source>
        <dbReference type="EMBL" id="GAN15197.1"/>
    </source>
</evidence>
<dbReference type="EMBL" id="BBJS01000052">
    <property type="protein sequence ID" value="GAN15197.1"/>
    <property type="molecule type" value="Genomic_DNA"/>
</dbReference>
<name>A0A0C9NG44_SPHPI</name>
<feature type="domain" description="Extensin-like C-terminal" evidence="2">
    <location>
        <begin position="63"/>
        <end position="243"/>
    </location>
</feature>
<keyword evidence="1" id="KW-1133">Transmembrane helix</keyword>
<evidence type="ECO:0000256" key="1">
    <source>
        <dbReference type="SAM" id="Phobius"/>
    </source>
</evidence>
<sequence length="243" mass="26621">MRAIRHGVGILVGIGIAITLALLLWGLTRQRPQDVPWAPLDLGQPVGMSTGRKLTALTQKPDQCMALLDRAGIRYNRLPARRDGEQCGYDDAVRFTSGGARVIDYRPASLGISCPVAASLALWEWNGVQAAARDLLGAEVVQIDHLGSYNCRRISGRSSGDWSEHARANAVDIAGFRLSNGRRISVLRDWSDTGTKGQFLRRVRDSACDLFATTLSADYNAAHADHLHLDQAYRGPMGWRACR</sequence>
<organism evidence="3 4">
    <name type="scientific">Sphingomonas paucimobilis NBRC 13935</name>
    <dbReference type="NCBI Taxonomy" id="1219050"/>
    <lineage>
        <taxon>Bacteria</taxon>
        <taxon>Pseudomonadati</taxon>
        <taxon>Pseudomonadota</taxon>
        <taxon>Alphaproteobacteria</taxon>
        <taxon>Sphingomonadales</taxon>
        <taxon>Sphingomonadaceae</taxon>
        <taxon>Sphingomonas</taxon>
    </lineage>
</organism>
<protein>
    <submittedName>
        <fullName evidence="3">DNA, contig: SP652</fullName>
    </submittedName>
</protein>